<evidence type="ECO:0000313" key="2">
    <source>
        <dbReference type="EMBL" id="XDJ02292.1"/>
    </source>
</evidence>
<reference evidence="2" key="1">
    <citation type="submission" date="2024-06" db="EMBL/GenBank/DDBJ databases">
        <authorList>
            <person name="Kandhan P."/>
            <person name="Suresh D."/>
            <person name="Suresh A."/>
            <person name="Gopikrishnan V."/>
        </authorList>
    </citation>
    <scope>NUCLEOTIDE SEQUENCE</scope>
</reference>
<evidence type="ECO:0000256" key="1">
    <source>
        <dbReference type="SAM" id="Phobius"/>
    </source>
</evidence>
<organism evidence="2">
    <name type="scientific">Pseudomonas phage KV2023</name>
    <dbReference type="NCBI Taxonomy" id="3234047"/>
    <lineage>
        <taxon>Viruses</taxon>
        <taxon>Duplodnaviria</taxon>
        <taxon>Heunggongvirae</taxon>
        <taxon>Uroviricota</taxon>
        <taxon>Caudoviricetes</taxon>
        <taxon>Bruynoghevirus</taxon>
    </lineage>
</organism>
<name>A0AB39C6Q5_9CAUD</name>
<accession>A0AB39C6Q5</accession>
<keyword evidence="1" id="KW-0472">Membrane</keyword>
<proteinExistence type="predicted"/>
<keyword evidence="1" id="KW-0812">Transmembrane</keyword>
<protein>
    <submittedName>
        <fullName evidence="2">Uncharacterized protein</fullName>
    </submittedName>
</protein>
<feature type="transmembrane region" description="Helical" evidence="1">
    <location>
        <begin position="9"/>
        <end position="29"/>
    </location>
</feature>
<sequence>MISIRSSRLPLISTVETALVGVAISYVSFY</sequence>
<dbReference type="EMBL" id="PP949967">
    <property type="protein sequence ID" value="XDJ02292.1"/>
    <property type="molecule type" value="Genomic_DNA"/>
</dbReference>
<keyword evidence="1" id="KW-1133">Transmembrane helix</keyword>